<dbReference type="Gramene" id="Zm00001eb134350_T001">
    <property type="protein sequence ID" value="Zm00001eb134350_P001"/>
    <property type="gene ID" value="Zm00001eb134350"/>
</dbReference>
<evidence type="ECO:0000256" key="2">
    <source>
        <dbReference type="SAM" id="SignalP"/>
    </source>
</evidence>
<reference evidence="3" key="3">
    <citation type="submission" date="2021-05" db="UniProtKB">
        <authorList>
            <consortium name="EnsemblPlants"/>
        </authorList>
    </citation>
    <scope>IDENTIFICATION</scope>
    <source>
        <strain evidence="3">cv. B73</strain>
    </source>
</reference>
<protein>
    <submittedName>
        <fullName evidence="3">Uncharacterized protein</fullName>
    </submittedName>
</protein>
<reference evidence="3" key="2">
    <citation type="submission" date="2019-07" db="EMBL/GenBank/DDBJ databases">
        <authorList>
            <person name="Seetharam A."/>
            <person name="Woodhouse M."/>
            <person name="Cannon E."/>
        </authorList>
    </citation>
    <scope>NUCLEOTIDE SEQUENCE [LARGE SCALE GENOMIC DNA]</scope>
    <source>
        <strain evidence="3">cv. B73</strain>
    </source>
</reference>
<evidence type="ECO:0000313" key="4">
    <source>
        <dbReference type="Proteomes" id="UP000007305"/>
    </source>
</evidence>
<reference evidence="4" key="1">
    <citation type="submission" date="2015-12" db="EMBL/GenBank/DDBJ databases">
        <title>Update maize B73 reference genome by single molecule sequencing technologies.</title>
        <authorList>
            <consortium name="Maize Genome Sequencing Project"/>
            <person name="Ware D."/>
        </authorList>
    </citation>
    <scope>NUCLEOTIDE SEQUENCE [LARGE SCALE GENOMIC DNA]</scope>
    <source>
        <strain evidence="4">cv. B73</strain>
    </source>
</reference>
<proteinExistence type="predicted"/>
<evidence type="ECO:0000256" key="1">
    <source>
        <dbReference type="SAM" id="MobiDB-lite"/>
    </source>
</evidence>
<feature type="signal peptide" evidence="2">
    <location>
        <begin position="1"/>
        <end position="23"/>
    </location>
</feature>
<feature type="compositionally biased region" description="Basic and acidic residues" evidence="1">
    <location>
        <begin position="135"/>
        <end position="156"/>
    </location>
</feature>
<sequence>MQMQIFSRSTMLSLLRLRSSVAATPSTAQYAASAHLPAVLWRSLPPALARRASPCPLTVPPDPPTRRVVRFRIGSRSSMATTTTSGIKGDDDETSSLAKACNDEQDGRTAAVHGDKHTRKKTGHDIFLRCGDGPPGERTDDEELRRLEEEEERREKEEEDDDDQHADYQYNYPDEDVRHLAIFPYSTHRDGSIYRNAFSWRKMHRIENRNESCQHCNHCLGEDEAVEGDFQEFQDYDEF</sequence>
<keyword evidence="4" id="KW-1185">Reference proteome</keyword>
<accession>A0A804N4G8</accession>
<name>A0A804N4G8_MAIZE</name>
<keyword evidence="2" id="KW-0732">Signal</keyword>
<dbReference type="EnsemblPlants" id="Zm00001eb134350_T001">
    <property type="protein sequence ID" value="Zm00001eb134350_P001"/>
    <property type="gene ID" value="Zm00001eb134350"/>
</dbReference>
<feature type="chain" id="PRO_5032965159" evidence="2">
    <location>
        <begin position="24"/>
        <end position="239"/>
    </location>
</feature>
<feature type="region of interest" description="Disordered" evidence="1">
    <location>
        <begin position="102"/>
        <end position="169"/>
    </location>
</feature>
<dbReference type="Proteomes" id="UP000007305">
    <property type="component" value="Chromosome 3"/>
</dbReference>
<organism evidence="3 4">
    <name type="scientific">Zea mays</name>
    <name type="common">Maize</name>
    <dbReference type="NCBI Taxonomy" id="4577"/>
    <lineage>
        <taxon>Eukaryota</taxon>
        <taxon>Viridiplantae</taxon>
        <taxon>Streptophyta</taxon>
        <taxon>Embryophyta</taxon>
        <taxon>Tracheophyta</taxon>
        <taxon>Spermatophyta</taxon>
        <taxon>Magnoliopsida</taxon>
        <taxon>Liliopsida</taxon>
        <taxon>Poales</taxon>
        <taxon>Poaceae</taxon>
        <taxon>PACMAD clade</taxon>
        <taxon>Panicoideae</taxon>
        <taxon>Andropogonodae</taxon>
        <taxon>Andropogoneae</taxon>
        <taxon>Tripsacinae</taxon>
        <taxon>Zea</taxon>
    </lineage>
</organism>
<dbReference type="AlphaFoldDB" id="A0A804N4G8"/>
<evidence type="ECO:0000313" key="3">
    <source>
        <dbReference type="EnsemblPlants" id="Zm00001eb134350_P001"/>
    </source>
</evidence>